<evidence type="ECO:0000256" key="5">
    <source>
        <dbReference type="ARBA" id="ARBA00022989"/>
    </source>
</evidence>
<dbReference type="Gene3D" id="1.10.3720.10">
    <property type="entry name" value="MetI-like"/>
    <property type="match status" value="1"/>
</dbReference>
<name>A0A928W046_9CYAN</name>
<keyword evidence="10" id="KW-1185">Reference proteome</keyword>
<feature type="transmembrane region" description="Helical" evidence="7">
    <location>
        <begin position="106"/>
        <end position="130"/>
    </location>
</feature>
<dbReference type="AlphaFoldDB" id="A0A928W046"/>
<evidence type="ECO:0000256" key="6">
    <source>
        <dbReference type="ARBA" id="ARBA00023136"/>
    </source>
</evidence>
<dbReference type="Proteomes" id="UP000621799">
    <property type="component" value="Unassembled WGS sequence"/>
</dbReference>
<feature type="transmembrane region" description="Helical" evidence="7">
    <location>
        <begin position="151"/>
        <end position="178"/>
    </location>
</feature>
<dbReference type="InterPro" id="IPR000515">
    <property type="entry name" value="MetI-like"/>
</dbReference>
<dbReference type="InterPro" id="IPR035906">
    <property type="entry name" value="MetI-like_sf"/>
</dbReference>
<keyword evidence="3" id="KW-1003">Cell membrane</keyword>
<comment type="caution">
    <text evidence="9">The sequence shown here is derived from an EMBL/GenBank/DDBJ whole genome shotgun (WGS) entry which is preliminary data.</text>
</comment>
<evidence type="ECO:0000259" key="8">
    <source>
        <dbReference type="PROSITE" id="PS50928"/>
    </source>
</evidence>
<dbReference type="GO" id="GO:0043190">
    <property type="term" value="C:ATP-binding cassette (ABC) transporter complex"/>
    <property type="evidence" value="ECO:0007669"/>
    <property type="project" value="TreeGrafter"/>
</dbReference>
<keyword evidence="5 7" id="KW-1133">Transmembrane helix</keyword>
<keyword evidence="6 7" id="KW-0472">Membrane</keyword>
<dbReference type="CDD" id="cd06261">
    <property type="entry name" value="TM_PBP2"/>
    <property type="match status" value="1"/>
</dbReference>
<feature type="transmembrane region" description="Helical" evidence="7">
    <location>
        <begin position="83"/>
        <end position="100"/>
    </location>
</feature>
<dbReference type="GO" id="GO:0015226">
    <property type="term" value="F:carnitine transmembrane transporter activity"/>
    <property type="evidence" value="ECO:0007669"/>
    <property type="project" value="TreeGrafter"/>
</dbReference>
<dbReference type="PANTHER" id="PTHR47737:SF1">
    <property type="entry name" value="GLYCINE BETAINE_PROLINE BETAINE TRANSPORT SYSTEM PERMEASE PROTEIN PROW"/>
    <property type="match status" value="1"/>
</dbReference>
<feature type="domain" description="ABC transmembrane type-1" evidence="8">
    <location>
        <begin position="103"/>
        <end position="282"/>
    </location>
</feature>
<protein>
    <submittedName>
        <fullName evidence="9">ABC transporter permease subunit</fullName>
    </submittedName>
</protein>
<evidence type="ECO:0000256" key="1">
    <source>
        <dbReference type="ARBA" id="ARBA00004141"/>
    </source>
</evidence>
<evidence type="ECO:0000256" key="7">
    <source>
        <dbReference type="RuleBase" id="RU363032"/>
    </source>
</evidence>
<dbReference type="PROSITE" id="PS50928">
    <property type="entry name" value="ABC_TM1"/>
    <property type="match status" value="1"/>
</dbReference>
<gene>
    <name evidence="9" type="ORF">IQ235_14725</name>
</gene>
<comment type="subcellular location">
    <subcellularLocation>
        <location evidence="7">Cell membrane</location>
        <topology evidence="7">Multi-pass membrane protein</topology>
    </subcellularLocation>
    <subcellularLocation>
        <location evidence="1">Membrane</location>
        <topology evidence="1">Multi-pass membrane protein</topology>
    </subcellularLocation>
</comment>
<reference evidence="9" key="1">
    <citation type="submission" date="2020-10" db="EMBL/GenBank/DDBJ databases">
        <authorList>
            <person name="Castelo-Branco R."/>
            <person name="Eusebio N."/>
            <person name="Adriana R."/>
            <person name="Vieira A."/>
            <person name="Brugerolle De Fraissinette N."/>
            <person name="Rezende De Castro R."/>
            <person name="Schneider M.P."/>
            <person name="Vasconcelos V."/>
            <person name="Leao P.N."/>
        </authorList>
    </citation>
    <scope>NUCLEOTIDE SEQUENCE</scope>
    <source>
        <strain evidence="9">LEGE 11467</strain>
    </source>
</reference>
<feature type="transmembrane region" description="Helical" evidence="7">
    <location>
        <begin position="259"/>
        <end position="278"/>
    </location>
</feature>
<dbReference type="SUPFAM" id="SSF161098">
    <property type="entry name" value="MetI-like"/>
    <property type="match status" value="1"/>
</dbReference>
<dbReference type="PANTHER" id="PTHR47737">
    <property type="entry name" value="GLYCINE BETAINE/PROLINE BETAINE TRANSPORT SYSTEM PERMEASE PROTEIN PROW"/>
    <property type="match status" value="1"/>
</dbReference>
<dbReference type="GO" id="GO:0005275">
    <property type="term" value="F:amine transmembrane transporter activity"/>
    <property type="evidence" value="ECO:0007669"/>
    <property type="project" value="TreeGrafter"/>
</dbReference>
<organism evidence="9 10">
    <name type="scientific">Zarconia navalis LEGE 11467</name>
    <dbReference type="NCBI Taxonomy" id="1828826"/>
    <lineage>
        <taxon>Bacteria</taxon>
        <taxon>Bacillati</taxon>
        <taxon>Cyanobacteriota</taxon>
        <taxon>Cyanophyceae</taxon>
        <taxon>Oscillatoriophycideae</taxon>
        <taxon>Oscillatoriales</taxon>
        <taxon>Oscillatoriales incertae sedis</taxon>
        <taxon>Zarconia</taxon>
        <taxon>Zarconia navalis</taxon>
    </lineage>
</organism>
<evidence type="ECO:0000256" key="4">
    <source>
        <dbReference type="ARBA" id="ARBA00022692"/>
    </source>
</evidence>
<feature type="transmembrane region" description="Helical" evidence="7">
    <location>
        <begin position="231"/>
        <end position="253"/>
    </location>
</feature>
<sequence length="314" mass="34174">MTTRPNALDFFLNPFEYYTIPLDRWIATFVNYIVNHFRSIFQAIRLPISWTLEEIQSIFLIIPPLIFILAAGLIIWQIAGRFVAIYSIISLILVGSIGVWEPAMVTLSLVLTAVLFCIVTGIPLGIACSINDRLEGIIKLILDAMQTIPRFVYLVPVVMLFGIGEVPGTIATIIISLPPLVRLTNLGIRQVSPEMVEAATAFGSTHLQILLEVQIPLALPSILTGLNQTILFALAMSVLTAMIAAPGLGSIVLEGVGRLDVGQAAVGGLGIFLLAIMLDRITQAIGKSNLQMAWHKQGPIGLFVSLWQLQGTHQ</sequence>
<dbReference type="FunFam" id="1.10.3720.10:FF:000001">
    <property type="entry name" value="Glycine betaine ABC transporter, permease"/>
    <property type="match status" value="1"/>
</dbReference>
<evidence type="ECO:0000256" key="2">
    <source>
        <dbReference type="ARBA" id="ARBA00022448"/>
    </source>
</evidence>
<dbReference type="GO" id="GO:0031460">
    <property type="term" value="P:glycine betaine transport"/>
    <property type="evidence" value="ECO:0007669"/>
    <property type="project" value="TreeGrafter"/>
</dbReference>
<dbReference type="GO" id="GO:0015871">
    <property type="term" value="P:choline transport"/>
    <property type="evidence" value="ECO:0007669"/>
    <property type="project" value="TreeGrafter"/>
</dbReference>
<keyword evidence="2 7" id="KW-0813">Transport</keyword>
<dbReference type="Pfam" id="PF00528">
    <property type="entry name" value="BPD_transp_1"/>
    <property type="match status" value="1"/>
</dbReference>
<proteinExistence type="inferred from homology"/>
<evidence type="ECO:0000313" key="10">
    <source>
        <dbReference type="Proteomes" id="UP000621799"/>
    </source>
</evidence>
<feature type="transmembrane region" description="Helical" evidence="7">
    <location>
        <begin position="55"/>
        <end position="76"/>
    </location>
</feature>
<dbReference type="EMBL" id="JADEXN010000284">
    <property type="protein sequence ID" value="MBE9042032.1"/>
    <property type="molecule type" value="Genomic_DNA"/>
</dbReference>
<keyword evidence="4 7" id="KW-0812">Transmembrane</keyword>
<evidence type="ECO:0000313" key="9">
    <source>
        <dbReference type="EMBL" id="MBE9042032.1"/>
    </source>
</evidence>
<evidence type="ECO:0000256" key="3">
    <source>
        <dbReference type="ARBA" id="ARBA00022475"/>
    </source>
</evidence>
<accession>A0A928W046</accession>
<comment type="similarity">
    <text evidence="7">Belongs to the binding-protein-dependent transport system permease family.</text>
</comment>